<dbReference type="EMBL" id="AXCR01000007">
    <property type="protein sequence ID" value="KJR85694.1"/>
    <property type="molecule type" value="Genomic_DNA"/>
</dbReference>
<evidence type="ECO:0000313" key="3">
    <source>
        <dbReference type="Proteomes" id="UP000033710"/>
    </source>
</evidence>
<accession>A0A0F2M9D6</accession>
<gene>
    <name evidence="2" type="ORF">SPSK_10120</name>
</gene>
<evidence type="ECO:0000313" key="2">
    <source>
        <dbReference type="EMBL" id="KJR85694.1"/>
    </source>
</evidence>
<feature type="compositionally biased region" description="Basic and acidic residues" evidence="1">
    <location>
        <begin position="29"/>
        <end position="49"/>
    </location>
</feature>
<proteinExistence type="predicted"/>
<evidence type="ECO:0000256" key="1">
    <source>
        <dbReference type="SAM" id="MobiDB-lite"/>
    </source>
</evidence>
<name>A0A0F2M9D6_SPOSC</name>
<feature type="region of interest" description="Disordered" evidence="1">
    <location>
        <begin position="29"/>
        <end position="63"/>
    </location>
</feature>
<dbReference type="Proteomes" id="UP000033710">
    <property type="component" value="Unassembled WGS sequence"/>
</dbReference>
<sequence length="98" mass="10956">MTDDWLSQIDKCGNQARLYGGEAGCTENDVQKEEAARKKDEQKEAEKQSSRLAGDDDVGPGRRKAKAAACFVWLRTRNGRSIFLFLDLSFPKLASSSW</sequence>
<dbReference type="RefSeq" id="XP_016588370.1">
    <property type="nucleotide sequence ID" value="XM_016736676.1"/>
</dbReference>
<dbReference type="VEuPathDB" id="FungiDB:SPSK_10120"/>
<protein>
    <submittedName>
        <fullName evidence="2">Uncharacterized protein</fullName>
    </submittedName>
</protein>
<reference evidence="2 3" key="2">
    <citation type="journal article" date="2015" name="Eukaryot. Cell">
        <title>Asexual propagation of a virulent clone complex in a human and feline outbreak of sporotrichosis.</title>
        <authorList>
            <person name="Teixeira Mde M."/>
            <person name="Rodrigues A.M."/>
            <person name="Tsui C.K."/>
            <person name="de Almeida L.G."/>
            <person name="Van Diepeningen A.D."/>
            <person name="van den Ende B.G."/>
            <person name="Fernandes G.F."/>
            <person name="Kano R."/>
            <person name="Hamelin R.C."/>
            <person name="Lopes-Bezerra L.M."/>
            <person name="Vasconcelos A.T."/>
            <person name="de Hoog S."/>
            <person name="de Camargo Z.P."/>
            <person name="Felipe M.S."/>
        </authorList>
    </citation>
    <scope>NUCLEOTIDE SEQUENCE [LARGE SCALE GENOMIC DNA]</scope>
    <source>
        <strain evidence="2 3">1099-18</strain>
    </source>
</reference>
<reference evidence="2 3" key="1">
    <citation type="journal article" date="2014" name="BMC Genomics">
        <title>Comparative genomics of the major fungal agents of human and animal Sporotrichosis: Sporothrix schenckii and Sporothrix brasiliensis.</title>
        <authorList>
            <person name="Teixeira M.M."/>
            <person name="de Almeida L.G."/>
            <person name="Kubitschek-Barreira P."/>
            <person name="Alves F.L."/>
            <person name="Kioshima E.S."/>
            <person name="Abadio A.K."/>
            <person name="Fernandes L."/>
            <person name="Derengowski L.S."/>
            <person name="Ferreira K.S."/>
            <person name="Souza R.C."/>
            <person name="Ruiz J.C."/>
            <person name="de Andrade N.C."/>
            <person name="Paes H.C."/>
            <person name="Nicola A.M."/>
            <person name="Albuquerque P."/>
            <person name="Gerber A.L."/>
            <person name="Martins V.P."/>
            <person name="Peconick L.D."/>
            <person name="Neto A.V."/>
            <person name="Chaucanez C.B."/>
            <person name="Silva P.A."/>
            <person name="Cunha O.L."/>
            <person name="de Oliveira F.F."/>
            <person name="dos Santos T.C."/>
            <person name="Barros A.L."/>
            <person name="Soares M.A."/>
            <person name="de Oliveira L.M."/>
            <person name="Marini M.M."/>
            <person name="Villalobos-Duno H."/>
            <person name="Cunha M.M."/>
            <person name="de Hoog S."/>
            <person name="da Silveira J.F."/>
            <person name="Henrissat B."/>
            <person name="Nino-Vega G.A."/>
            <person name="Cisalpino P.S."/>
            <person name="Mora-Montes H.M."/>
            <person name="Almeida S.R."/>
            <person name="Stajich J.E."/>
            <person name="Lopes-Bezerra L.M."/>
            <person name="Vasconcelos A.T."/>
            <person name="Felipe M.S."/>
        </authorList>
    </citation>
    <scope>NUCLEOTIDE SEQUENCE [LARGE SCALE GENOMIC DNA]</scope>
    <source>
        <strain evidence="2 3">1099-18</strain>
    </source>
</reference>
<comment type="caution">
    <text evidence="2">The sequence shown here is derived from an EMBL/GenBank/DDBJ whole genome shotgun (WGS) entry which is preliminary data.</text>
</comment>
<organism evidence="2 3">
    <name type="scientific">Sporothrix schenckii 1099-18</name>
    <dbReference type="NCBI Taxonomy" id="1397361"/>
    <lineage>
        <taxon>Eukaryota</taxon>
        <taxon>Fungi</taxon>
        <taxon>Dikarya</taxon>
        <taxon>Ascomycota</taxon>
        <taxon>Pezizomycotina</taxon>
        <taxon>Sordariomycetes</taxon>
        <taxon>Sordariomycetidae</taxon>
        <taxon>Ophiostomatales</taxon>
        <taxon>Ophiostomataceae</taxon>
        <taxon>Sporothrix</taxon>
    </lineage>
</organism>
<dbReference type="GeneID" id="27671953"/>
<dbReference type="KEGG" id="ssck:SPSK_10120"/>
<dbReference type="AlphaFoldDB" id="A0A0F2M9D6"/>